<dbReference type="OrthoDB" id="6413693at2759"/>
<organism evidence="2 3">
    <name type="scientific">Portunus trituberculatus</name>
    <name type="common">Swimming crab</name>
    <name type="synonym">Neptunus trituberculatus</name>
    <dbReference type="NCBI Taxonomy" id="210409"/>
    <lineage>
        <taxon>Eukaryota</taxon>
        <taxon>Metazoa</taxon>
        <taxon>Ecdysozoa</taxon>
        <taxon>Arthropoda</taxon>
        <taxon>Crustacea</taxon>
        <taxon>Multicrustacea</taxon>
        <taxon>Malacostraca</taxon>
        <taxon>Eumalacostraca</taxon>
        <taxon>Eucarida</taxon>
        <taxon>Decapoda</taxon>
        <taxon>Pleocyemata</taxon>
        <taxon>Brachyura</taxon>
        <taxon>Eubrachyura</taxon>
        <taxon>Portunoidea</taxon>
        <taxon>Portunidae</taxon>
        <taxon>Portuninae</taxon>
        <taxon>Portunus</taxon>
    </lineage>
</organism>
<proteinExistence type="predicted"/>
<protein>
    <submittedName>
        <fullName evidence="2">Kin of IRRE-like protein 1</fullName>
    </submittedName>
</protein>
<dbReference type="PROSITE" id="PS50835">
    <property type="entry name" value="IG_LIKE"/>
    <property type="match status" value="1"/>
</dbReference>
<evidence type="ECO:0000259" key="1">
    <source>
        <dbReference type="PROSITE" id="PS50835"/>
    </source>
</evidence>
<dbReference type="Proteomes" id="UP000324222">
    <property type="component" value="Unassembled WGS sequence"/>
</dbReference>
<dbReference type="InterPro" id="IPR013783">
    <property type="entry name" value="Ig-like_fold"/>
</dbReference>
<dbReference type="SUPFAM" id="SSF48726">
    <property type="entry name" value="Immunoglobulin"/>
    <property type="match status" value="1"/>
</dbReference>
<gene>
    <name evidence="2" type="primary">Kirrel</name>
    <name evidence="2" type="ORF">E2C01_100643</name>
</gene>
<sequence length="81" mass="9221">MSFFLSPLPAKPLEPLRPLSDLESRSMRVYMRGAPVVVEAAEQFGMEGDDVKVECMVEGMPRPDRVEWAKGRRPLNTSKWN</sequence>
<dbReference type="Gene3D" id="2.60.40.10">
    <property type="entry name" value="Immunoglobulins"/>
    <property type="match status" value="1"/>
</dbReference>
<dbReference type="AlphaFoldDB" id="A0A5B7KIG1"/>
<comment type="caution">
    <text evidence="2">The sequence shown here is derived from an EMBL/GenBank/DDBJ whole genome shotgun (WGS) entry which is preliminary data.</text>
</comment>
<evidence type="ECO:0000313" key="3">
    <source>
        <dbReference type="Proteomes" id="UP000324222"/>
    </source>
</evidence>
<reference evidence="2 3" key="1">
    <citation type="submission" date="2019-05" db="EMBL/GenBank/DDBJ databases">
        <title>Another draft genome of Portunus trituberculatus and its Hox gene families provides insights of decapod evolution.</title>
        <authorList>
            <person name="Jeong J.-H."/>
            <person name="Song I."/>
            <person name="Kim S."/>
            <person name="Choi T."/>
            <person name="Kim D."/>
            <person name="Ryu S."/>
            <person name="Kim W."/>
        </authorList>
    </citation>
    <scope>NUCLEOTIDE SEQUENCE [LARGE SCALE GENOMIC DNA]</scope>
    <source>
        <tissue evidence="2">Muscle</tissue>
    </source>
</reference>
<accession>A0A5B7KIG1</accession>
<keyword evidence="3" id="KW-1185">Reference proteome</keyword>
<name>A0A5B7KIG1_PORTR</name>
<evidence type="ECO:0000313" key="2">
    <source>
        <dbReference type="EMBL" id="MPD04929.1"/>
    </source>
</evidence>
<dbReference type="InterPro" id="IPR036179">
    <property type="entry name" value="Ig-like_dom_sf"/>
</dbReference>
<feature type="domain" description="Ig-like" evidence="1">
    <location>
        <begin position="35"/>
        <end position="81"/>
    </location>
</feature>
<dbReference type="InterPro" id="IPR007110">
    <property type="entry name" value="Ig-like_dom"/>
</dbReference>
<dbReference type="EMBL" id="VSRR010143572">
    <property type="protein sequence ID" value="MPD04929.1"/>
    <property type="molecule type" value="Genomic_DNA"/>
</dbReference>